<accession>A0A388LNG2</accession>
<dbReference type="EMBL" id="BFEA01000452">
    <property type="protein sequence ID" value="GBG83801.1"/>
    <property type="molecule type" value="Genomic_DNA"/>
</dbReference>
<feature type="compositionally biased region" description="Low complexity" evidence="2">
    <location>
        <begin position="1246"/>
        <end position="1257"/>
    </location>
</feature>
<feature type="region of interest" description="Disordered" evidence="2">
    <location>
        <begin position="1026"/>
        <end position="1114"/>
    </location>
</feature>
<feature type="region of interest" description="Disordered" evidence="2">
    <location>
        <begin position="227"/>
        <end position="291"/>
    </location>
</feature>
<keyword evidence="4" id="KW-1185">Reference proteome</keyword>
<name>A0A388LNG2_CHABU</name>
<evidence type="ECO:0000256" key="1">
    <source>
        <dbReference type="SAM" id="Coils"/>
    </source>
</evidence>
<sequence>MSGSDTDEGRVDNVRLTPSRALSVPHVYQALQPEDEARLRAERRVRALAAARAEANLAAREQAAAAARAAAMSSAGATSAASSAVSSSGTQFGMPTGSTGTSSSIGSRQSTSQMAGSQFSSLTPRERELRELQQVERIHERLERELKQATDREREIKNRTARLDTLEADKAELEGLDDSGMSEPMKVLKNNMLSLHAHVDSRLDFMQSTLDQILDVLTRPGFRPPAQSSLPLTAMSGPFPVQADTQPSGTSAAATQTVASSSSGPVVGATPPQQPVPQQGQPQGQWYPKTPMKPPLAFSGERKDEELNTWLRTVPVWVKAKRTLPKDEVEAQRATDAINRLDQRKFKSVRELTTTVESLILVPGINYSDQFLLTTFVRCLPENIRNLLASEARLEYHSFETLSRKALDLEATLGNAQPSQTDTKKKKSPQEWKKKWAKLMMVESDGTQTEIDELTNLMDYSELDGEETAEGSTLAAVVKAKEGGRVKGQPKSQGKAASNQTKVADWVKAGLDQDVWRDRRVRGACINCGREPRKTRMARWLSPPVYSSGPKMPIDVRDGVSVVLPQEGTWTDLEPAYETVMLDEKDAFLWIETIWTKVSLTRLSPSLMDLEFRGTVEARGWVYLSQEMENAMVVGLVLGTAPSQLFRQAERKVIWAACQRAEMEMEKMEVRVELGDGKNMRRPLRTMRCVLPPFLVDAVFGTRDRLKRICQSMTRLGLYQCARQDFFRLSVEAGPFEGNWAEELAEDSVRIESQEIEGKCAMARRRTFLEERPLGIEPPREVSGGIEVSLPAAREGWHRVADWVGVELAEDMVYLVTKLEWRAEENGEWNPDPRGLMRAEGRLYVSEDGWREFGVRLASGEDPLSMFEGAWQLVWREGFEFADPGVDDVTADLRVATVGDFEWPSENVRMRLPPFLLEKLGGLELVRQAVADLASLTYEDAMVHREYYRAFLEMGPFSGEQKYEVLRILCAVFSTRPRVPVVGSEVLWGVVRREINQGMAYVDDLYRLYEPMEVETGKGIAMEEEIEDQQGKGSQGTNGDGERNEGSARDRESAKPEGTRENGKGLSTGESSGKAGGSKRGSQENREGGNDMRASPRNSAGVTPKKTKVLDTRRKLAEIEKRTAEFKARLIEQMMAGDEEDLQGLGSREGRRASQDEVRYEGKDNNHRETPSKKGKDKDDSPAEGTENAMTSPAIDSGTSRLPATLKVTGACDGLWSLRERVLGWFDPEGTPKTREKQRESKEGEGTSAAGEAGSSEDGLKRIVATLTRTLNKNQGYLADAKKKLTFDGANITEFLIDYENLATLLKWTEEEKMEHLGQHVSLSLGRDIMAIVASSGSWKETRNEMMRKYLKAEKMATEAELAAVQRKTYATYNDFLRAFTLVALRIPGVTDRIMSKYFLRQFSEFDKDKILLAYQQTSKFEYTRDVDFSTVTDLAEKTVVTKTLTLLKEGEVIDLTGKTGDKVKKGIESMHERVHGVDSKMERVENALLVMQAQVFRPALPPQEAVVPAAVANRGFARRDPANEQCKYCTMVGHFVRTCPRFNHDIVRQRCSRSLKDEILGPQGERVNRNSPGGMRCAIILLNNLDIAAVEAEPVAELVWNHPRGRGPQVNFSLEGNGQDRVNITTLRAGAEKKLIRDTVMEEVAGTSTEQEAEAGEQEKVYGKTREEEPVDKATAAKKKFRYQILILTLPELDDTLSKLLGTMVSVSFQTMLQASPRLLKGLRQLLTRKRVEVEEAPEPQEHGAEEAEAPQGVSNLQSIPGGLEDLEKAFADIRLNLPDREGGEVMRAPSDTKLSFHALPVGKLKVQIGTHHTDALVDGGVEITLIRRDFATITGCTVNKEVAGSIRGAGGEIPFTGYVTKCAIKAGIRESIWSFQRMTVMEEIDHDIIIRRPWCANVEMIGMHLHDGTYMVDIEDSVNGRGELLRLLGTGGDPPKDKLATWSPTFDESARKGAFARMEGMRERVEIMIEETFSKKEWIKMGLPGKKRRPEDELLGVMLAEKESKIELGANLPKPKEGRKETTEVVLQIPDLLQLIKAIRYHKIGVDPTTLAKFEEEIQKGYCLNGKVVSVQPRVTEVARPIQTIHFLGERSQKEVCKSTNP</sequence>
<feature type="region of interest" description="Disordered" evidence="2">
    <location>
        <begin position="1137"/>
        <end position="1200"/>
    </location>
</feature>
<dbReference type="Gramene" id="GBG83801">
    <property type="protein sequence ID" value="GBG83801"/>
    <property type="gene ID" value="CBR_g37601"/>
</dbReference>
<protein>
    <recommendedName>
        <fullName evidence="5">Peptidase A2 domain-containing protein</fullName>
    </recommendedName>
</protein>
<reference evidence="3 4" key="1">
    <citation type="journal article" date="2018" name="Cell">
        <title>The Chara Genome: Secondary Complexity and Implications for Plant Terrestrialization.</title>
        <authorList>
            <person name="Nishiyama T."/>
            <person name="Sakayama H."/>
            <person name="Vries J.D."/>
            <person name="Buschmann H."/>
            <person name="Saint-Marcoux D."/>
            <person name="Ullrich K.K."/>
            <person name="Haas F.B."/>
            <person name="Vanderstraeten L."/>
            <person name="Becker D."/>
            <person name="Lang D."/>
            <person name="Vosolsobe S."/>
            <person name="Rombauts S."/>
            <person name="Wilhelmsson P.K.I."/>
            <person name="Janitza P."/>
            <person name="Kern R."/>
            <person name="Heyl A."/>
            <person name="Rumpler F."/>
            <person name="Villalobos L.I.A.C."/>
            <person name="Clay J.M."/>
            <person name="Skokan R."/>
            <person name="Toyoda A."/>
            <person name="Suzuki Y."/>
            <person name="Kagoshima H."/>
            <person name="Schijlen E."/>
            <person name="Tajeshwar N."/>
            <person name="Catarino B."/>
            <person name="Hetherington A.J."/>
            <person name="Saltykova A."/>
            <person name="Bonnot C."/>
            <person name="Breuninger H."/>
            <person name="Symeonidi A."/>
            <person name="Radhakrishnan G.V."/>
            <person name="Van Nieuwerburgh F."/>
            <person name="Deforce D."/>
            <person name="Chang C."/>
            <person name="Karol K.G."/>
            <person name="Hedrich R."/>
            <person name="Ulvskov P."/>
            <person name="Glockner G."/>
            <person name="Delwiche C.F."/>
            <person name="Petrasek J."/>
            <person name="Van de Peer Y."/>
            <person name="Friml J."/>
            <person name="Beilby M."/>
            <person name="Dolan L."/>
            <person name="Kohara Y."/>
            <person name="Sugano S."/>
            <person name="Fujiyama A."/>
            <person name="Delaux P.-M."/>
            <person name="Quint M."/>
            <person name="TheiBen G."/>
            <person name="Hagemann M."/>
            <person name="Harholt J."/>
            <person name="Dunand C."/>
            <person name="Zachgo S."/>
            <person name="Langdale J."/>
            <person name="Maumus F."/>
            <person name="Straeten D.V.D."/>
            <person name="Gould S.B."/>
            <person name="Rensing S.A."/>
        </authorList>
    </citation>
    <scope>NUCLEOTIDE SEQUENCE [LARGE SCALE GENOMIC DNA]</scope>
    <source>
        <strain evidence="3 4">S276</strain>
    </source>
</reference>
<dbReference type="Gene3D" id="2.40.70.10">
    <property type="entry name" value="Acid Proteases"/>
    <property type="match status" value="1"/>
</dbReference>
<feature type="compositionally biased region" description="Basic and acidic residues" evidence="2">
    <location>
        <begin position="1040"/>
        <end position="1063"/>
    </location>
</feature>
<evidence type="ECO:0008006" key="5">
    <source>
        <dbReference type="Google" id="ProtNLM"/>
    </source>
</evidence>
<feature type="coiled-coil region" evidence="1">
    <location>
        <begin position="125"/>
        <end position="176"/>
    </location>
</feature>
<comment type="caution">
    <text evidence="3">The sequence shown here is derived from an EMBL/GenBank/DDBJ whole genome shotgun (WGS) entry which is preliminary data.</text>
</comment>
<dbReference type="Proteomes" id="UP000265515">
    <property type="component" value="Unassembled WGS sequence"/>
</dbReference>
<dbReference type="CDD" id="cd00303">
    <property type="entry name" value="retropepsin_like"/>
    <property type="match status" value="1"/>
</dbReference>
<evidence type="ECO:0000313" key="4">
    <source>
        <dbReference type="Proteomes" id="UP000265515"/>
    </source>
</evidence>
<gene>
    <name evidence="3" type="ORF">CBR_g37601</name>
</gene>
<feature type="region of interest" description="Disordered" evidence="2">
    <location>
        <begin position="85"/>
        <end position="123"/>
    </location>
</feature>
<feature type="compositionally biased region" description="Polar residues" evidence="2">
    <location>
        <begin position="113"/>
        <end position="123"/>
    </location>
</feature>
<dbReference type="InterPro" id="IPR021109">
    <property type="entry name" value="Peptidase_aspartic_dom_sf"/>
</dbReference>
<evidence type="ECO:0000256" key="2">
    <source>
        <dbReference type="SAM" id="MobiDB-lite"/>
    </source>
</evidence>
<feature type="compositionally biased region" description="Low complexity" evidence="2">
    <location>
        <begin position="85"/>
        <end position="112"/>
    </location>
</feature>
<feature type="region of interest" description="Disordered" evidence="2">
    <location>
        <begin position="1226"/>
        <end position="1257"/>
    </location>
</feature>
<feature type="region of interest" description="Disordered" evidence="2">
    <location>
        <begin position="1735"/>
        <end position="1760"/>
    </location>
</feature>
<organism evidence="3 4">
    <name type="scientific">Chara braunii</name>
    <name type="common">Braun's stonewort</name>
    <dbReference type="NCBI Taxonomy" id="69332"/>
    <lineage>
        <taxon>Eukaryota</taxon>
        <taxon>Viridiplantae</taxon>
        <taxon>Streptophyta</taxon>
        <taxon>Charophyceae</taxon>
        <taxon>Charales</taxon>
        <taxon>Characeae</taxon>
        <taxon>Chara</taxon>
    </lineage>
</organism>
<feature type="compositionally biased region" description="Basic and acidic residues" evidence="2">
    <location>
        <begin position="1230"/>
        <end position="1245"/>
    </location>
</feature>
<feature type="compositionally biased region" description="Basic and acidic residues" evidence="2">
    <location>
        <begin position="1735"/>
        <end position="1747"/>
    </location>
</feature>
<proteinExistence type="predicted"/>
<keyword evidence="1" id="KW-0175">Coiled coil</keyword>
<evidence type="ECO:0000313" key="3">
    <source>
        <dbReference type="EMBL" id="GBG83801.1"/>
    </source>
</evidence>
<feature type="compositionally biased region" description="Basic and acidic residues" evidence="2">
    <location>
        <begin position="1148"/>
        <end position="1181"/>
    </location>
</feature>
<feature type="compositionally biased region" description="Low complexity" evidence="2">
    <location>
        <begin position="248"/>
        <end position="285"/>
    </location>
</feature>
<feature type="compositionally biased region" description="Basic and acidic residues" evidence="2">
    <location>
        <begin position="1081"/>
        <end position="1090"/>
    </location>
</feature>